<feature type="transmembrane region" description="Helical" evidence="1">
    <location>
        <begin position="68"/>
        <end position="87"/>
    </location>
</feature>
<sequence>MAARGPGEAVVVSGGAGELVVMWAGFPLLGAGLGAGLTAMSGWVADLPWFPFQGWFALLDRWPAERSFPVGAAVVALAGLVLAFLGTRERLTVTVGRTSVRLHRDGHGRDVARAEVAGVFRDGKALVLLDAAGGELARERSDLGAERLRAAFTGQGWPWVDRDPYEAAYRRWVEGLPGLPAGADALLRARQRAVDADRGGEAVELRGELARLGVVVRDEGKRQYWRLVPGPPDRDGARR</sequence>
<dbReference type="Pfam" id="PF23494">
    <property type="entry name" value="bPH_10"/>
    <property type="match status" value="1"/>
</dbReference>
<evidence type="ECO:0000313" key="5">
    <source>
        <dbReference type="Proteomes" id="UP000199629"/>
    </source>
</evidence>
<feature type="domain" description="Cysteinyl-tRNA ligase anticodon binding" evidence="2">
    <location>
        <begin position="177"/>
        <end position="226"/>
    </location>
</feature>
<reference evidence="5" key="1">
    <citation type="submission" date="2016-06" db="EMBL/GenBank/DDBJ databases">
        <authorList>
            <person name="Varghese N."/>
            <person name="Submissions Spin"/>
        </authorList>
    </citation>
    <scope>NUCLEOTIDE SEQUENCE [LARGE SCALE GENOMIC DNA]</scope>
    <source>
        <strain evidence="5">DSM 45246</strain>
    </source>
</reference>
<feature type="domain" description="YqeB PH" evidence="3">
    <location>
        <begin position="11"/>
        <end position="159"/>
    </location>
</feature>
<dbReference type="EMBL" id="FMCS01000013">
    <property type="protein sequence ID" value="SCF30611.1"/>
    <property type="molecule type" value="Genomic_DNA"/>
</dbReference>
<keyword evidence="1" id="KW-0472">Membrane</keyword>
<dbReference type="Proteomes" id="UP000199629">
    <property type="component" value="Unassembled WGS sequence"/>
</dbReference>
<evidence type="ECO:0008006" key="6">
    <source>
        <dbReference type="Google" id="ProtNLM"/>
    </source>
</evidence>
<dbReference type="InterPro" id="IPR056411">
    <property type="entry name" value="CysS_C"/>
</dbReference>
<dbReference type="RefSeq" id="WP_091269535.1">
    <property type="nucleotide sequence ID" value="NZ_FMCS01000013.1"/>
</dbReference>
<name>A0A1C4ZD03_9ACTN</name>
<accession>A0A1C4ZD03</accession>
<evidence type="ECO:0000259" key="3">
    <source>
        <dbReference type="Pfam" id="PF23494"/>
    </source>
</evidence>
<organism evidence="4 5">
    <name type="scientific">Micromonospora chaiyaphumensis</name>
    <dbReference type="NCBI Taxonomy" id="307119"/>
    <lineage>
        <taxon>Bacteria</taxon>
        <taxon>Bacillati</taxon>
        <taxon>Actinomycetota</taxon>
        <taxon>Actinomycetes</taxon>
        <taxon>Micromonosporales</taxon>
        <taxon>Micromonosporaceae</taxon>
        <taxon>Micromonospora</taxon>
    </lineage>
</organism>
<dbReference type="AlphaFoldDB" id="A0A1C4ZD03"/>
<dbReference type="InterPro" id="IPR057798">
    <property type="entry name" value="PH_YqeB"/>
</dbReference>
<evidence type="ECO:0000256" key="1">
    <source>
        <dbReference type="SAM" id="Phobius"/>
    </source>
</evidence>
<keyword evidence="1" id="KW-1133">Transmembrane helix</keyword>
<proteinExistence type="predicted"/>
<keyword evidence="5" id="KW-1185">Reference proteome</keyword>
<gene>
    <name evidence="4" type="ORF">GA0070214_11398</name>
</gene>
<evidence type="ECO:0000259" key="2">
    <source>
        <dbReference type="Pfam" id="PF23493"/>
    </source>
</evidence>
<feature type="transmembrane region" description="Helical" evidence="1">
    <location>
        <begin position="20"/>
        <end position="45"/>
    </location>
</feature>
<protein>
    <recommendedName>
        <fullName evidence="6">DUF308 domain-containing protein</fullName>
    </recommendedName>
</protein>
<dbReference type="Pfam" id="PF23493">
    <property type="entry name" value="CysS_C"/>
    <property type="match status" value="1"/>
</dbReference>
<evidence type="ECO:0000313" key="4">
    <source>
        <dbReference type="EMBL" id="SCF30611.1"/>
    </source>
</evidence>
<keyword evidence="1" id="KW-0812">Transmembrane</keyword>